<accession>A0A3M8LAT0</accession>
<dbReference type="InterPro" id="IPR032387">
    <property type="entry name" value="ACAS_N"/>
</dbReference>
<keyword evidence="2 6" id="KW-0436">Ligase</keyword>
<organism evidence="10 11">
    <name type="scientific">Cryobacterium tepidiphilum</name>
    <dbReference type="NCBI Taxonomy" id="2486026"/>
    <lineage>
        <taxon>Bacteria</taxon>
        <taxon>Bacillati</taxon>
        <taxon>Actinomycetota</taxon>
        <taxon>Actinomycetes</taxon>
        <taxon>Micrococcales</taxon>
        <taxon>Microbacteriaceae</taxon>
        <taxon>Cryobacterium</taxon>
    </lineage>
</organism>
<dbReference type="RefSeq" id="WP_123045630.1">
    <property type="nucleotide sequence ID" value="NZ_RDSR01000009.1"/>
</dbReference>
<dbReference type="NCBIfam" id="NF001208">
    <property type="entry name" value="PRK00174.1"/>
    <property type="match status" value="1"/>
</dbReference>
<feature type="binding site" evidence="6">
    <location>
        <position position="525"/>
    </location>
    <ligand>
        <name>CoA</name>
        <dbReference type="ChEBI" id="CHEBI:57287"/>
    </ligand>
</feature>
<keyword evidence="6" id="KW-0479">Metal-binding</keyword>
<comment type="catalytic activity">
    <reaction evidence="6">
        <text>acetate + ATP + CoA = acetyl-CoA + AMP + diphosphate</text>
        <dbReference type="Rhea" id="RHEA:23176"/>
        <dbReference type="ChEBI" id="CHEBI:30089"/>
        <dbReference type="ChEBI" id="CHEBI:30616"/>
        <dbReference type="ChEBI" id="CHEBI:33019"/>
        <dbReference type="ChEBI" id="CHEBI:57287"/>
        <dbReference type="ChEBI" id="CHEBI:57288"/>
        <dbReference type="ChEBI" id="CHEBI:456215"/>
        <dbReference type="EC" id="6.2.1.1"/>
    </reaction>
</comment>
<evidence type="ECO:0000313" key="10">
    <source>
        <dbReference type="EMBL" id="RNE62613.1"/>
    </source>
</evidence>
<evidence type="ECO:0000256" key="3">
    <source>
        <dbReference type="ARBA" id="ARBA00022741"/>
    </source>
</evidence>
<reference evidence="10 11" key="1">
    <citation type="submission" date="2018-11" db="EMBL/GenBank/DDBJ databases">
        <title>Cryobacterium sp. nov., isolated from rhizosphere soil of lettuce.</title>
        <authorList>
            <person name="Wang Y."/>
        </authorList>
    </citation>
    <scope>NUCLEOTIDE SEQUENCE [LARGE SCALE GENOMIC DNA]</scope>
    <source>
        <strain evidence="10 11">NEAU-85</strain>
    </source>
</reference>
<dbReference type="EC" id="6.2.1.1" evidence="6"/>
<feature type="binding site" evidence="6">
    <location>
        <position position="502"/>
    </location>
    <ligand>
        <name>ATP</name>
        <dbReference type="ChEBI" id="CHEBI:30616"/>
    </ligand>
</feature>
<keyword evidence="3 6" id="KW-0547">Nucleotide-binding</keyword>
<dbReference type="Proteomes" id="UP000279859">
    <property type="component" value="Unassembled WGS sequence"/>
</dbReference>
<feature type="modified residue" description="N6-acetyllysine" evidence="6">
    <location>
        <position position="614"/>
    </location>
</feature>
<dbReference type="Pfam" id="PF00501">
    <property type="entry name" value="AMP-binding"/>
    <property type="match status" value="1"/>
</dbReference>
<dbReference type="InterPro" id="IPR042099">
    <property type="entry name" value="ANL_N_sf"/>
</dbReference>
<dbReference type="PROSITE" id="PS00455">
    <property type="entry name" value="AMP_BINDING"/>
    <property type="match status" value="1"/>
</dbReference>
<feature type="binding site" evidence="6">
    <location>
        <begin position="389"/>
        <end position="391"/>
    </location>
    <ligand>
        <name>ATP</name>
        <dbReference type="ChEBI" id="CHEBI:30616"/>
    </ligand>
</feature>
<dbReference type="InterPro" id="IPR000873">
    <property type="entry name" value="AMP-dep_synth/lig_dom"/>
</dbReference>
<dbReference type="Pfam" id="PF13193">
    <property type="entry name" value="AMP-binding_C"/>
    <property type="match status" value="1"/>
</dbReference>
<dbReference type="GO" id="GO:0003987">
    <property type="term" value="F:acetate-CoA ligase activity"/>
    <property type="evidence" value="ECO:0007669"/>
    <property type="project" value="UniProtKB-UniRule"/>
</dbReference>
<comment type="caution">
    <text evidence="6">Lacks conserved residue(s) required for the propagation of feature annotation.</text>
</comment>
<dbReference type="GO" id="GO:0046872">
    <property type="term" value="F:metal ion binding"/>
    <property type="evidence" value="ECO:0007669"/>
    <property type="project" value="UniProtKB-KW"/>
</dbReference>
<comment type="similarity">
    <text evidence="1 6">Belongs to the ATP-dependent AMP-binding enzyme family.</text>
</comment>
<dbReference type="NCBIfam" id="TIGR02188">
    <property type="entry name" value="Ac_CoA_lig_AcsA"/>
    <property type="match status" value="1"/>
</dbReference>
<dbReference type="GO" id="GO:0016208">
    <property type="term" value="F:AMP binding"/>
    <property type="evidence" value="ECO:0007669"/>
    <property type="project" value="InterPro"/>
</dbReference>
<dbReference type="PANTHER" id="PTHR24095:SF14">
    <property type="entry name" value="ACETYL-COENZYME A SYNTHETASE 1"/>
    <property type="match status" value="1"/>
</dbReference>
<feature type="binding site" evidence="6">
    <location>
        <position position="313"/>
    </location>
    <ligand>
        <name>CoA</name>
        <dbReference type="ChEBI" id="CHEBI:57287"/>
    </ligand>
</feature>
<protein>
    <recommendedName>
        <fullName evidence="6">Acetyl-coenzyme A synthetase</fullName>
        <shortName evidence="6">AcCoA synthetase</shortName>
        <shortName evidence="6">Acs</shortName>
        <ecNumber evidence="6">6.2.1.1</ecNumber>
    </recommendedName>
    <alternativeName>
        <fullName evidence="6">Acetate--CoA ligase</fullName>
    </alternativeName>
    <alternativeName>
        <fullName evidence="6">Acyl-activating enzyme</fullName>
    </alternativeName>
</protein>
<dbReference type="GO" id="GO:0005524">
    <property type="term" value="F:ATP binding"/>
    <property type="evidence" value="ECO:0007669"/>
    <property type="project" value="UniProtKB-KW"/>
</dbReference>
<feature type="binding site" evidence="6">
    <location>
        <position position="517"/>
    </location>
    <ligand>
        <name>ATP</name>
        <dbReference type="ChEBI" id="CHEBI:30616"/>
    </ligand>
</feature>
<dbReference type="InterPro" id="IPR045851">
    <property type="entry name" value="AMP-bd_C_sf"/>
</dbReference>
<dbReference type="InterPro" id="IPR020845">
    <property type="entry name" value="AMP-binding_CS"/>
</dbReference>
<evidence type="ECO:0000259" key="8">
    <source>
        <dbReference type="Pfam" id="PF13193"/>
    </source>
</evidence>
<proteinExistence type="inferred from homology"/>
<dbReference type="OrthoDB" id="9803968at2"/>
<evidence type="ECO:0000256" key="5">
    <source>
        <dbReference type="ARBA" id="ARBA00022990"/>
    </source>
</evidence>
<dbReference type="InterPro" id="IPR011904">
    <property type="entry name" value="Ac_CoA_lig"/>
</dbReference>
<keyword evidence="5 6" id="KW-0007">Acetylation</keyword>
<evidence type="ECO:0000256" key="2">
    <source>
        <dbReference type="ARBA" id="ARBA00022598"/>
    </source>
</evidence>
<dbReference type="Gene3D" id="3.40.50.12780">
    <property type="entry name" value="N-terminal domain of ligase-like"/>
    <property type="match status" value="1"/>
</dbReference>
<evidence type="ECO:0000313" key="11">
    <source>
        <dbReference type="Proteomes" id="UP000279859"/>
    </source>
</evidence>
<evidence type="ECO:0000259" key="9">
    <source>
        <dbReference type="Pfam" id="PF16177"/>
    </source>
</evidence>
<evidence type="ECO:0000256" key="1">
    <source>
        <dbReference type="ARBA" id="ARBA00006432"/>
    </source>
</evidence>
<comment type="cofactor">
    <cofactor evidence="6">
        <name>Mg(2+)</name>
        <dbReference type="ChEBI" id="CHEBI:18420"/>
    </cofactor>
</comment>
<feature type="domain" description="Acetyl-coenzyme A synthetase N-terminal" evidence="9">
    <location>
        <begin position="29"/>
        <end position="83"/>
    </location>
</feature>
<keyword evidence="6" id="KW-0460">Magnesium</keyword>
<dbReference type="GO" id="GO:0005829">
    <property type="term" value="C:cytosol"/>
    <property type="evidence" value="ECO:0007669"/>
    <property type="project" value="TreeGrafter"/>
</dbReference>
<keyword evidence="11" id="KW-1185">Reference proteome</keyword>
<comment type="function">
    <text evidence="6">Catalyzes the conversion of acetate into acetyl-CoA (AcCoA), an essential intermediate at the junction of anabolic and catabolic pathways. AcsA undergoes a two-step reaction. In the first half reaction, AcsA combines acetate with ATP to form acetyl-adenylate (AcAMP) intermediate. In the second half reaction, it can then transfer the acetyl group from AcAMP to the sulfhydryl group of CoA, forming the product AcCoA.</text>
</comment>
<evidence type="ECO:0000256" key="6">
    <source>
        <dbReference type="HAMAP-Rule" id="MF_01123"/>
    </source>
</evidence>
<dbReference type="HAMAP" id="MF_01123">
    <property type="entry name" value="Ac_CoA_synth"/>
    <property type="match status" value="1"/>
</dbReference>
<feature type="binding site" evidence="6">
    <location>
        <position position="528"/>
    </location>
    <ligand>
        <name>ATP</name>
        <dbReference type="ChEBI" id="CHEBI:30616"/>
    </ligand>
</feature>
<dbReference type="EMBL" id="RDSR01000009">
    <property type="protein sequence ID" value="RNE62613.1"/>
    <property type="molecule type" value="Genomic_DNA"/>
</dbReference>
<feature type="binding site" evidence="6">
    <location>
        <begin position="413"/>
        <end position="418"/>
    </location>
    <ligand>
        <name>ATP</name>
        <dbReference type="ChEBI" id="CHEBI:30616"/>
    </ligand>
</feature>
<comment type="caution">
    <text evidence="10">The sequence shown here is derived from an EMBL/GenBank/DDBJ whole genome shotgun (WGS) entry which is preliminary data.</text>
</comment>
<feature type="domain" description="AMP-binding enzyme C-terminal" evidence="8">
    <location>
        <begin position="533"/>
        <end position="614"/>
    </location>
</feature>
<feature type="binding site" evidence="6">
    <location>
        <begin position="193"/>
        <end position="196"/>
    </location>
    <ligand>
        <name>CoA</name>
        <dbReference type="ChEBI" id="CHEBI:57287"/>
    </ligand>
</feature>
<dbReference type="InterPro" id="IPR025110">
    <property type="entry name" value="AMP-bd_C"/>
</dbReference>
<dbReference type="PANTHER" id="PTHR24095">
    <property type="entry name" value="ACETYL-COENZYME A SYNTHETASE"/>
    <property type="match status" value="1"/>
</dbReference>
<name>A0A3M8LAT0_9MICO</name>
<evidence type="ECO:0000256" key="4">
    <source>
        <dbReference type="ARBA" id="ARBA00022840"/>
    </source>
</evidence>
<dbReference type="Pfam" id="PF16177">
    <property type="entry name" value="ACAS_N"/>
    <property type="match status" value="1"/>
</dbReference>
<dbReference type="CDD" id="cd05966">
    <property type="entry name" value="ACS"/>
    <property type="match status" value="1"/>
</dbReference>
<dbReference type="AlphaFoldDB" id="A0A3M8LAT0"/>
<keyword evidence="4 6" id="KW-0067">ATP-binding</keyword>
<dbReference type="GO" id="GO:0019427">
    <property type="term" value="P:acetyl-CoA biosynthetic process from acetate"/>
    <property type="evidence" value="ECO:0007669"/>
    <property type="project" value="UniProtKB-UniRule"/>
</dbReference>
<sequence length="649" mass="70537">MSTQIDHLLDESRRFPPSPEFAAQAVATEQLYTDAAADRLAFWADRSRELLHWHTPFTRTLDWSNPPFAKWFDDGELNVAYNCLDRHVEAGNGDRVAFHFEGEPGDTRTLTYAELTAEVKKAANVLTKLGISAGDRVAIYLPMIPEAVIAMLAVARIGAVHSVVFGGFSADSIRSRIDDANAKLVITADGGYRKGKASSLKPAVDAALTGGDGTSVEHVLVVKRTGQDVDWTDRDLWWHDEMAAAPAEHEAQPFPAENPLFILYTSGTTGKPKGILHTSGGYLTQTAFTTQAVFDLHPETDVYWCTADVGWVTGHSYVVYGPLASGATQVLYEGTPDTPHPGRWWELIEKYKVSILYTAPTAIRTFMKLGRQIPQKFDLSSLRVLGSVGEPINPEAWVWYREVIGAGKTPVVDTWWQTETGAIMVSALPGITSLKPGSAQVPIPGISIDVLDDSGTPVGEGNGGLLVVTEPWPSMLRGIWGDPDRFKETYWEKFGDKYFAGDGARLDDDGDLWLLGRVDDVMNVSGHRLSTAEIESSLVAHPLTAEAAVVGASDETTGQAVVAFVIIKASQTDAASAGDVAEILRAHVAQQIGAIARPRQIFVVNELPKTRSGKIMRRLLRDVAEGREVGDTTTLADTAIMQVITDAMK</sequence>
<dbReference type="Gene3D" id="3.30.300.30">
    <property type="match status" value="1"/>
</dbReference>
<comment type="PTM">
    <text evidence="6">Acetylated. Deacetylation by the SIR2-homolog deacetylase activates the enzyme.</text>
</comment>
<feature type="binding site" evidence="6">
    <location>
        <position position="539"/>
    </location>
    <ligand>
        <name>Mg(2+)</name>
        <dbReference type="ChEBI" id="CHEBI:18420"/>
    </ligand>
</feature>
<evidence type="ECO:0000259" key="7">
    <source>
        <dbReference type="Pfam" id="PF00501"/>
    </source>
</evidence>
<feature type="binding site" evidence="6">
    <location>
        <position position="541"/>
    </location>
    <ligand>
        <name>Mg(2+)</name>
        <dbReference type="ChEBI" id="CHEBI:18420"/>
    </ligand>
</feature>
<dbReference type="SUPFAM" id="SSF56801">
    <property type="entry name" value="Acetyl-CoA synthetase-like"/>
    <property type="match status" value="1"/>
</dbReference>
<feature type="domain" description="AMP-dependent synthetase/ligase" evidence="7">
    <location>
        <begin position="90"/>
        <end position="480"/>
    </location>
</feature>
<gene>
    <name evidence="10" type="primary">acs</name>
    <name evidence="6" type="synonym">acsA</name>
    <name evidence="10" type="ORF">EEJ31_07230</name>
</gene>
<dbReference type="FunFam" id="3.40.50.12780:FF:000001">
    <property type="entry name" value="Acetyl-coenzyme A synthetase"/>
    <property type="match status" value="1"/>
</dbReference>